<evidence type="ECO:0000313" key="1">
    <source>
        <dbReference type="EMBL" id="KAF9583088.1"/>
    </source>
</evidence>
<dbReference type="AlphaFoldDB" id="A0A9P6KFK9"/>
<protein>
    <submittedName>
        <fullName evidence="1">Uncharacterized protein</fullName>
    </submittedName>
</protein>
<organism evidence="1 2">
    <name type="scientific">Lunasporangiospora selenospora</name>
    <dbReference type="NCBI Taxonomy" id="979761"/>
    <lineage>
        <taxon>Eukaryota</taxon>
        <taxon>Fungi</taxon>
        <taxon>Fungi incertae sedis</taxon>
        <taxon>Mucoromycota</taxon>
        <taxon>Mortierellomycotina</taxon>
        <taxon>Mortierellomycetes</taxon>
        <taxon>Mortierellales</taxon>
        <taxon>Mortierellaceae</taxon>
        <taxon>Lunasporangiospora</taxon>
    </lineage>
</organism>
<evidence type="ECO:0000313" key="2">
    <source>
        <dbReference type="Proteomes" id="UP000780801"/>
    </source>
</evidence>
<keyword evidence="2" id="KW-1185">Reference proteome</keyword>
<dbReference type="Proteomes" id="UP000780801">
    <property type="component" value="Unassembled WGS sequence"/>
</dbReference>
<reference evidence="1" key="1">
    <citation type="journal article" date="2020" name="Fungal Divers.">
        <title>Resolving the Mortierellaceae phylogeny through synthesis of multi-gene phylogenetics and phylogenomics.</title>
        <authorList>
            <person name="Vandepol N."/>
            <person name="Liber J."/>
            <person name="Desiro A."/>
            <person name="Na H."/>
            <person name="Kennedy M."/>
            <person name="Barry K."/>
            <person name="Grigoriev I.V."/>
            <person name="Miller A.N."/>
            <person name="O'Donnell K."/>
            <person name="Stajich J.E."/>
            <person name="Bonito G."/>
        </authorList>
    </citation>
    <scope>NUCLEOTIDE SEQUENCE</scope>
    <source>
        <strain evidence="1">KOD1015</strain>
    </source>
</reference>
<sequence length="122" mass="13932">MSCPAGYSAISNTLSATAAIAETLQPGDQYCFYGENIVWSEHHLKPSQLAPFRVIGDDLSDNALDILKIKREENAYDALIEYISKPEEEQASQAPRLLYDQMMRVPEWVDWDQICRGQQVHW</sequence>
<accession>A0A9P6KFK9</accession>
<dbReference type="OrthoDB" id="2441988at2759"/>
<dbReference type="InterPro" id="IPR037473">
    <property type="entry name" value="Lcp-like"/>
</dbReference>
<dbReference type="PANTHER" id="PTHR37539:SF1">
    <property type="entry name" value="ER-BOUND OXYGENASE MPAB_MPAB'_RUBBER OXYGENASE CATALYTIC DOMAIN-CONTAINING PROTEIN"/>
    <property type="match status" value="1"/>
</dbReference>
<name>A0A9P6KFK9_9FUNG</name>
<dbReference type="PANTHER" id="PTHR37539">
    <property type="entry name" value="SECRETED PROTEIN-RELATED"/>
    <property type="match status" value="1"/>
</dbReference>
<dbReference type="EMBL" id="JAABOA010000815">
    <property type="protein sequence ID" value="KAF9583088.1"/>
    <property type="molecule type" value="Genomic_DNA"/>
</dbReference>
<gene>
    <name evidence="1" type="ORF">BGW38_010274</name>
</gene>
<proteinExistence type="predicted"/>
<comment type="caution">
    <text evidence="1">The sequence shown here is derived from an EMBL/GenBank/DDBJ whole genome shotgun (WGS) entry which is preliminary data.</text>
</comment>